<sequence>MNRKFDKEFFKKLNNISIKLNLKLSKGTQGGRKSKARGTSVEFSDFREYVHGDDFRRVDWNAYGRFEKLFVKLFMEEREGNFSIFIDCSKSMDFGEFNKGNMALKIAASLSYIAINNLDRVRISVLKEEGTELFNRSRGKESFIKIIDGLESLEFSGKTNLKSPILKNRFTSIGMSILISDFLISNGEEEIEEIVKYLTYKKQQVVFIQILCKEERDPEIMGTKNIIDMETKDEAKVSITPKLLKLYKSRIKEHEDMLKNIVKKYGGAFIRVNSEEDIEKIILTDLFNHKLLG</sequence>
<dbReference type="EMBL" id="JPMD01000052">
    <property type="protein sequence ID" value="KEZ84930.1"/>
    <property type="molecule type" value="Genomic_DNA"/>
</dbReference>
<dbReference type="PANTHER" id="PTHR33608:SF6">
    <property type="entry name" value="BLL2464 PROTEIN"/>
    <property type="match status" value="1"/>
</dbReference>
<gene>
    <name evidence="2" type="ORF">IO99_17635</name>
</gene>
<evidence type="ECO:0000313" key="2">
    <source>
        <dbReference type="EMBL" id="KEZ84930.1"/>
    </source>
</evidence>
<organism evidence="2 3">
    <name type="scientific">Clostridium sulfidigenes</name>
    <dbReference type="NCBI Taxonomy" id="318464"/>
    <lineage>
        <taxon>Bacteria</taxon>
        <taxon>Bacillati</taxon>
        <taxon>Bacillota</taxon>
        <taxon>Clostridia</taxon>
        <taxon>Eubacteriales</taxon>
        <taxon>Clostridiaceae</taxon>
        <taxon>Clostridium</taxon>
    </lineage>
</organism>
<dbReference type="Proteomes" id="UP000028542">
    <property type="component" value="Unassembled WGS sequence"/>
</dbReference>
<evidence type="ECO:0000313" key="3">
    <source>
        <dbReference type="Proteomes" id="UP000028542"/>
    </source>
</evidence>
<dbReference type="InterPro" id="IPR036465">
    <property type="entry name" value="vWFA_dom_sf"/>
</dbReference>
<dbReference type="PANTHER" id="PTHR33608">
    <property type="entry name" value="BLL2464 PROTEIN"/>
    <property type="match status" value="1"/>
</dbReference>
<proteinExistence type="predicted"/>
<dbReference type="eggNOG" id="COG1721">
    <property type="taxonomic scope" value="Bacteria"/>
</dbReference>
<feature type="domain" description="DUF58" evidence="1">
    <location>
        <begin position="45"/>
        <end position="255"/>
    </location>
</feature>
<reference evidence="2 3" key="1">
    <citation type="submission" date="2014-07" db="EMBL/GenBank/DDBJ databases">
        <title>Draft genome of Clostridium sulfidigenes 113A isolated from sediments associated with methane hydrate from Krishna Godavari basin.</title>
        <authorList>
            <person name="Honkalas V.S."/>
            <person name="Dabir A.P."/>
            <person name="Arora P."/>
            <person name="Dhakephalkar P.K."/>
        </authorList>
    </citation>
    <scope>NUCLEOTIDE SEQUENCE [LARGE SCALE GENOMIC DNA]</scope>
    <source>
        <strain evidence="2 3">113A</strain>
    </source>
</reference>
<protein>
    <recommendedName>
        <fullName evidence="1">DUF58 domain-containing protein</fullName>
    </recommendedName>
</protein>
<accession>A0A084J7J6</accession>
<evidence type="ECO:0000259" key="1">
    <source>
        <dbReference type="Pfam" id="PF01882"/>
    </source>
</evidence>
<dbReference type="InterPro" id="IPR002881">
    <property type="entry name" value="DUF58"/>
</dbReference>
<name>A0A084J7J6_9CLOT</name>
<comment type="caution">
    <text evidence="2">The sequence shown here is derived from an EMBL/GenBank/DDBJ whole genome shotgun (WGS) entry which is preliminary data.</text>
</comment>
<dbReference type="RefSeq" id="WP_035135543.1">
    <property type="nucleotide sequence ID" value="NZ_JPMD01000052.1"/>
</dbReference>
<keyword evidence="3" id="KW-1185">Reference proteome</keyword>
<dbReference type="STRING" id="318464.IO99_17635"/>
<dbReference type="SUPFAM" id="SSF53300">
    <property type="entry name" value="vWA-like"/>
    <property type="match status" value="1"/>
</dbReference>
<dbReference type="AlphaFoldDB" id="A0A084J7J6"/>
<dbReference type="Gene3D" id="3.40.50.410">
    <property type="entry name" value="von Willebrand factor, type A domain"/>
    <property type="match status" value="1"/>
</dbReference>
<dbReference type="Pfam" id="PF01882">
    <property type="entry name" value="DUF58"/>
    <property type="match status" value="1"/>
</dbReference>